<comment type="caution">
    <text evidence="1">The sequence shown here is derived from an EMBL/GenBank/DDBJ whole genome shotgun (WGS) entry which is preliminary data.</text>
</comment>
<keyword evidence="2" id="KW-1185">Reference proteome</keyword>
<proteinExistence type="predicted"/>
<organism evidence="1 2">
    <name type="scientific">Brachionus plicatilis</name>
    <name type="common">Marine rotifer</name>
    <name type="synonym">Brachionus muelleri</name>
    <dbReference type="NCBI Taxonomy" id="10195"/>
    <lineage>
        <taxon>Eukaryota</taxon>
        <taxon>Metazoa</taxon>
        <taxon>Spiralia</taxon>
        <taxon>Gnathifera</taxon>
        <taxon>Rotifera</taxon>
        <taxon>Eurotatoria</taxon>
        <taxon>Monogononta</taxon>
        <taxon>Pseudotrocha</taxon>
        <taxon>Ploima</taxon>
        <taxon>Brachionidae</taxon>
        <taxon>Brachionus</taxon>
    </lineage>
</organism>
<evidence type="ECO:0000313" key="2">
    <source>
        <dbReference type="Proteomes" id="UP000276133"/>
    </source>
</evidence>
<dbReference type="Proteomes" id="UP000276133">
    <property type="component" value="Unassembled WGS sequence"/>
</dbReference>
<sequence>MERRCAWMQCWIGHEKKAREQQTLFFQVSGERFLAQLELFEQVRKELGQGLVANAALNHVGGLVSLGHYSVPAFVDAAESLCFSWQLFGNVATHKHRLQVDP</sequence>
<protein>
    <submittedName>
        <fullName evidence="1">Uncharacterized protein</fullName>
    </submittedName>
</protein>
<gene>
    <name evidence="1" type="ORF">BpHYR1_000033</name>
</gene>
<evidence type="ECO:0000313" key="1">
    <source>
        <dbReference type="EMBL" id="RNA11516.1"/>
    </source>
</evidence>
<reference evidence="1 2" key="1">
    <citation type="journal article" date="2018" name="Sci. Rep.">
        <title>Genomic signatures of local adaptation to the degree of environmental predictability in rotifers.</title>
        <authorList>
            <person name="Franch-Gras L."/>
            <person name="Hahn C."/>
            <person name="Garcia-Roger E.M."/>
            <person name="Carmona M.J."/>
            <person name="Serra M."/>
            <person name="Gomez A."/>
        </authorList>
    </citation>
    <scope>NUCLEOTIDE SEQUENCE [LARGE SCALE GENOMIC DNA]</scope>
    <source>
        <strain evidence="1">HYR1</strain>
    </source>
</reference>
<dbReference type="AlphaFoldDB" id="A0A3M7QJA3"/>
<dbReference type="EMBL" id="REGN01005940">
    <property type="protein sequence ID" value="RNA11516.1"/>
    <property type="molecule type" value="Genomic_DNA"/>
</dbReference>
<accession>A0A3M7QJA3</accession>
<name>A0A3M7QJA3_BRAPC</name>